<dbReference type="WBParaSite" id="ACRNAN_scaffold3173.g24945.t1">
    <property type="protein sequence ID" value="ACRNAN_scaffold3173.g24945.t1"/>
    <property type="gene ID" value="ACRNAN_scaffold3173.g24945"/>
</dbReference>
<keyword evidence="2" id="KW-1185">Reference proteome</keyword>
<evidence type="ECO:0000313" key="3">
    <source>
        <dbReference type="WBParaSite" id="ACRNAN_scaffold3173.g24945.t1"/>
    </source>
</evidence>
<accession>A0A914DPB2</accession>
<protein>
    <submittedName>
        <fullName evidence="3">Uncharacterized protein</fullName>
    </submittedName>
</protein>
<evidence type="ECO:0000313" key="2">
    <source>
        <dbReference type="Proteomes" id="UP000887540"/>
    </source>
</evidence>
<evidence type="ECO:0000256" key="1">
    <source>
        <dbReference type="SAM" id="SignalP"/>
    </source>
</evidence>
<dbReference type="AlphaFoldDB" id="A0A914DPB2"/>
<keyword evidence="1" id="KW-0732">Signal</keyword>
<feature type="signal peptide" evidence="1">
    <location>
        <begin position="1"/>
        <end position="22"/>
    </location>
</feature>
<name>A0A914DPB2_9BILA</name>
<feature type="chain" id="PRO_5037930980" evidence="1">
    <location>
        <begin position="23"/>
        <end position="75"/>
    </location>
</feature>
<sequence>MTFLKFVSIAILAFCLIAVAISAPVQQGCQGGLQDAQQVKPYDDCYFYYYGYYYSCLDLVSNGQHKGPTGQPHGG</sequence>
<organism evidence="2 3">
    <name type="scientific">Acrobeloides nanus</name>
    <dbReference type="NCBI Taxonomy" id="290746"/>
    <lineage>
        <taxon>Eukaryota</taxon>
        <taxon>Metazoa</taxon>
        <taxon>Ecdysozoa</taxon>
        <taxon>Nematoda</taxon>
        <taxon>Chromadorea</taxon>
        <taxon>Rhabditida</taxon>
        <taxon>Tylenchina</taxon>
        <taxon>Cephalobomorpha</taxon>
        <taxon>Cephaloboidea</taxon>
        <taxon>Cephalobidae</taxon>
        <taxon>Acrobeloides</taxon>
    </lineage>
</organism>
<dbReference type="Proteomes" id="UP000887540">
    <property type="component" value="Unplaced"/>
</dbReference>
<proteinExistence type="predicted"/>
<reference evidence="3" key="1">
    <citation type="submission" date="2022-11" db="UniProtKB">
        <authorList>
            <consortium name="WormBaseParasite"/>
        </authorList>
    </citation>
    <scope>IDENTIFICATION</scope>
</reference>